<evidence type="ECO:0000259" key="3">
    <source>
        <dbReference type="Pfam" id="PF13359"/>
    </source>
</evidence>
<dbReference type="InterPro" id="IPR027806">
    <property type="entry name" value="HARBI1_dom"/>
</dbReference>
<accession>A0A0K8UBK9</accession>
<feature type="domain" description="DDE Tnp4" evidence="3">
    <location>
        <begin position="17"/>
        <end position="81"/>
    </location>
</feature>
<keyword evidence="2" id="KW-0479">Metal-binding</keyword>
<comment type="cofactor">
    <cofactor evidence="1">
        <name>a divalent metal cation</name>
        <dbReference type="ChEBI" id="CHEBI:60240"/>
    </cofactor>
</comment>
<dbReference type="OrthoDB" id="6627079at2759"/>
<sequence length="99" mass="11700">MNLKYFTHNMQIQFISDGCHIEIRPSASDAVDYFNYKGWYSMVLLALVHYRYSFLNINVGAPGRCNDCQMFEKTDLKRICKTLCLKRMRKNFVTLMSQL</sequence>
<dbReference type="Pfam" id="PF13359">
    <property type="entry name" value="DDE_Tnp_4"/>
    <property type="match status" value="1"/>
</dbReference>
<name>A0A0K8UBK9_BACLA</name>
<evidence type="ECO:0000313" key="4">
    <source>
        <dbReference type="EMBL" id="JAI23973.1"/>
    </source>
</evidence>
<evidence type="ECO:0000256" key="2">
    <source>
        <dbReference type="ARBA" id="ARBA00022723"/>
    </source>
</evidence>
<dbReference type="AlphaFoldDB" id="A0A0K8UBK9"/>
<gene>
    <name evidence="4" type="ORF">c0_g2_i4</name>
</gene>
<evidence type="ECO:0000256" key="1">
    <source>
        <dbReference type="ARBA" id="ARBA00001968"/>
    </source>
</evidence>
<organism evidence="4">
    <name type="scientific">Bactrocera latifrons</name>
    <name type="common">Malaysian fruit fly</name>
    <name type="synonym">Chaetodacus latifrons</name>
    <dbReference type="NCBI Taxonomy" id="174628"/>
    <lineage>
        <taxon>Eukaryota</taxon>
        <taxon>Metazoa</taxon>
        <taxon>Ecdysozoa</taxon>
        <taxon>Arthropoda</taxon>
        <taxon>Hexapoda</taxon>
        <taxon>Insecta</taxon>
        <taxon>Pterygota</taxon>
        <taxon>Neoptera</taxon>
        <taxon>Endopterygota</taxon>
        <taxon>Diptera</taxon>
        <taxon>Brachycera</taxon>
        <taxon>Muscomorpha</taxon>
        <taxon>Tephritoidea</taxon>
        <taxon>Tephritidae</taxon>
        <taxon>Bactrocera</taxon>
        <taxon>Bactrocera</taxon>
    </lineage>
</organism>
<proteinExistence type="predicted"/>
<reference evidence="4" key="1">
    <citation type="submission" date="2015-06" db="EMBL/GenBank/DDBJ databases">
        <authorList>
            <person name="Hoefler B.C."/>
            <person name="Straight P.D."/>
        </authorList>
    </citation>
    <scope>NUCLEOTIDE SEQUENCE</scope>
</reference>
<protein>
    <recommendedName>
        <fullName evidence="3">DDE Tnp4 domain-containing protein</fullName>
    </recommendedName>
</protein>
<dbReference type="GO" id="GO:0046872">
    <property type="term" value="F:metal ion binding"/>
    <property type="evidence" value="ECO:0007669"/>
    <property type="project" value="UniProtKB-KW"/>
</dbReference>
<dbReference type="EMBL" id="GDHF01028341">
    <property type="protein sequence ID" value="JAI23973.1"/>
    <property type="molecule type" value="Transcribed_RNA"/>
</dbReference>